<evidence type="ECO:0000256" key="15">
    <source>
        <dbReference type="ARBA" id="ARBA00047398"/>
    </source>
</evidence>
<keyword evidence="8" id="KW-0479">Metal-binding</keyword>
<evidence type="ECO:0000256" key="9">
    <source>
        <dbReference type="ARBA" id="ARBA00022741"/>
    </source>
</evidence>
<dbReference type="InterPro" id="IPR015803">
    <property type="entry name" value="Cys-tRNA-ligase"/>
</dbReference>
<dbReference type="Gene3D" id="1.20.120.1910">
    <property type="entry name" value="Cysteine-tRNA ligase, C-terminal anti-codon recognition domain"/>
    <property type="match status" value="1"/>
</dbReference>
<evidence type="ECO:0000259" key="16">
    <source>
        <dbReference type="SMART" id="SM00840"/>
    </source>
</evidence>
<keyword evidence="11" id="KW-0067">ATP-binding</keyword>
<keyword evidence="6" id="KW-0963">Cytoplasm</keyword>
<evidence type="ECO:0000256" key="13">
    <source>
        <dbReference type="ARBA" id="ARBA00023146"/>
    </source>
</evidence>
<accession>A0A381UI15</accession>
<comment type="subcellular location">
    <subcellularLocation>
        <location evidence="2">Cytoplasm</location>
    </subcellularLocation>
</comment>
<keyword evidence="10" id="KW-0862">Zinc</keyword>
<reference evidence="17" key="1">
    <citation type="submission" date="2018-05" db="EMBL/GenBank/DDBJ databases">
        <authorList>
            <person name="Lanie J.A."/>
            <person name="Ng W.-L."/>
            <person name="Kazmierczak K.M."/>
            <person name="Andrzejewski T.M."/>
            <person name="Davidsen T.M."/>
            <person name="Wayne K.J."/>
            <person name="Tettelin H."/>
            <person name="Glass J.I."/>
            <person name="Rusch D."/>
            <person name="Podicherti R."/>
            <person name="Tsui H.-C.T."/>
            <person name="Winkler M.E."/>
        </authorList>
    </citation>
    <scope>NUCLEOTIDE SEQUENCE</scope>
</reference>
<dbReference type="EMBL" id="UINC01006245">
    <property type="protein sequence ID" value="SVA26363.1"/>
    <property type="molecule type" value="Genomic_DNA"/>
</dbReference>
<evidence type="ECO:0000256" key="5">
    <source>
        <dbReference type="ARBA" id="ARBA00014738"/>
    </source>
</evidence>
<dbReference type="PANTHER" id="PTHR10890">
    <property type="entry name" value="CYSTEINYL-TRNA SYNTHETASE"/>
    <property type="match status" value="1"/>
</dbReference>
<evidence type="ECO:0000256" key="11">
    <source>
        <dbReference type="ARBA" id="ARBA00022840"/>
    </source>
</evidence>
<dbReference type="FunFam" id="3.40.50.620:FF:000068">
    <property type="entry name" value="Cysteine--tRNA ligase"/>
    <property type="match status" value="1"/>
</dbReference>
<comment type="catalytic activity">
    <reaction evidence="15">
        <text>tRNA(Cys) + L-cysteine + ATP = L-cysteinyl-tRNA(Cys) + AMP + diphosphate</text>
        <dbReference type="Rhea" id="RHEA:17773"/>
        <dbReference type="Rhea" id="RHEA-COMP:9661"/>
        <dbReference type="Rhea" id="RHEA-COMP:9679"/>
        <dbReference type="ChEBI" id="CHEBI:30616"/>
        <dbReference type="ChEBI" id="CHEBI:33019"/>
        <dbReference type="ChEBI" id="CHEBI:35235"/>
        <dbReference type="ChEBI" id="CHEBI:78442"/>
        <dbReference type="ChEBI" id="CHEBI:78517"/>
        <dbReference type="ChEBI" id="CHEBI:456215"/>
        <dbReference type="EC" id="6.1.1.16"/>
    </reaction>
</comment>
<dbReference type="HAMAP" id="MF_00041">
    <property type="entry name" value="Cys_tRNA_synth"/>
    <property type="match status" value="1"/>
</dbReference>
<comment type="cofactor">
    <cofactor evidence="1">
        <name>Zn(2+)</name>
        <dbReference type="ChEBI" id="CHEBI:29105"/>
    </cofactor>
</comment>
<dbReference type="Pfam" id="PF09190">
    <property type="entry name" value="DALR_2"/>
    <property type="match status" value="1"/>
</dbReference>
<dbReference type="GO" id="GO:0005524">
    <property type="term" value="F:ATP binding"/>
    <property type="evidence" value="ECO:0007669"/>
    <property type="project" value="UniProtKB-KW"/>
</dbReference>
<dbReference type="InterPro" id="IPR056411">
    <property type="entry name" value="CysS_C"/>
</dbReference>
<dbReference type="InterPro" id="IPR015273">
    <property type="entry name" value="Cys-tRNA-synt_Ia_DALR"/>
</dbReference>
<dbReference type="PRINTS" id="PR00983">
    <property type="entry name" value="TRNASYNTHCYS"/>
</dbReference>
<evidence type="ECO:0000313" key="17">
    <source>
        <dbReference type="EMBL" id="SVA26363.1"/>
    </source>
</evidence>
<evidence type="ECO:0000256" key="6">
    <source>
        <dbReference type="ARBA" id="ARBA00022490"/>
    </source>
</evidence>
<keyword evidence="12" id="KW-0648">Protein biosynthesis</keyword>
<dbReference type="NCBIfam" id="TIGR00435">
    <property type="entry name" value="cysS"/>
    <property type="match status" value="1"/>
</dbReference>
<evidence type="ECO:0000256" key="10">
    <source>
        <dbReference type="ARBA" id="ARBA00022833"/>
    </source>
</evidence>
<dbReference type="GO" id="GO:0006423">
    <property type="term" value="P:cysteinyl-tRNA aminoacylation"/>
    <property type="evidence" value="ECO:0007669"/>
    <property type="project" value="InterPro"/>
</dbReference>
<evidence type="ECO:0000256" key="1">
    <source>
        <dbReference type="ARBA" id="ARBA00001947"/>
    </source>
</evidence>
<sequence length="456" mass="51370">MAIKLYNTLSGNKEEFSPLDPGRVSMYVCGPTVYSCPHIGNARGPVIFDVLANLLRLDYELTYVRNITDLDDKIYQAAKEESADIKTITERYTKIYHEDIQALGVTEPDIEPKATDHIPQMIGMIEKLLQGGFAYENEGHVLFSIDSFSGYGQLSNRQQEDMIANSRVEIATYKENQNDFVLWKPSTTDLPGWDSPWGIGRPGWHLECSSMVESYLGKSIDIHGGGGDLIFPHHENEMAQSTCAHNGRKFCNYWIHHGLVNFKDAKMSKSEGNILLVRKLLENTPGEVIRLALITTHYRQPINWGDDVLNESKKKLDRLYGALRSVTDQIEEGEPSGKVIEALSDDLNTPKALAELFNMARTINSTKDKGEVTSLSASLKSSAKLMGLLQANPDEWFKTSYKDSLTPEEIETLIKQREVARSSDNFVEADEIRDRLLGLGVIIEDRDDGTRWKYLD</sequence>
<evidence type="ECO:0000256" key="14">
    <source>
        <dbReference type="ARBA" id="ARBA00031499"/>
    </source>
</evidence>
<evidence type="ECO:0000256" key="8">
    <source>
        <dbReference type="ARBA" id="ARBA00022723"/>
    </source>
</evidence>
<dbReference type="InterPro" id="IPR032678">
    <property type="entry name" value="tRNA-synt_1_cat_dom"/>
</dbReference>
<organism evidence="17">
    <name type="scientific">marine metagenome</name>
    <dbReference type="NCBI Taxonomy" id="408172"/>
    <lineage>
        <taxon>unclassified sequences</taxon>
        <taxon>metagenomes</taxon>
        <taxon>ecological metagenomes</taxon>
    </lineage>
</organism>
<dbReference type="GO" id="GO:0004817">
    <property type="term" value="F:cysteine-tRNA ligase activity"/>
    <property type="evidence" value="ECO:0007669"/>
    <property type="project" value="UniProtKB-EC"/>
</dbReference>
<feature type="domain" description="Cysteinyl-tRNA synthetase class Ia DALR" evidence="16">
    <location>
        <begin position="338"/>
        <end position="397"/>
    </location>
</feature>
<dbReference type="PANTHER" id="PTHR10890:SF3">
    <property type="entry name" value="CYSTEINE--TRNA LIGASE, CYTOPLASMIC"/>
    <property type="match status" value="1"/>
</dbReference>
<dbReference type="SUPFAM" id="SSF52374">
    <property type="entry name" value="Nucleotidylyl transferase"/>
    <property type="match status" value="1"/>
</dbReference>
<keyword evidence="13" id="KW-0030">Aminoacyl-tRNA synthetase</keyword>
<dbReference type="InterPro" id="IPR014729">
    <property type="entry name" value="Rossmann-like_a/b/a_fold"/>
</dbReference>
<dbReference type="Pfam" id="PF23493">
    <property type="entry name" value="CysS_C"/>
    <property type="match status" value="1"/>
</dbReference>
<keyword evidence="9" id="KW-0547">Nucleotide-binding</keyword>
<dbReference type="SUPFAM" id="SSF47323">
    <property type="entry name" value="Anticodon-binding domain of a subclass of class I aminoacyl-tRNA synthetases"/>
    <property type="match status" value="1"/>
</dbReference>
<evidence type="ECO:0000256" key="3">
    <source>
        <dbReference type="ARBA" id="ARBA00005594"/>
    </source>
</evidence>
<comment type="similarity">
    <text evidence="3">Belongs to the class-I aminoacyl-tRNA synthetase family.</text>
</comment>
<proteinExistence type="inferred from homology"/>
<dbReference type="InterPro" id="IPR009080">
    <property type="entry name" value="tRNAsynth_Ia_anticodon-bd"/>
</dbReference>
<dbReference type="Gene3D" id="3.40.50.620">
    <property type="entry name" value="HUPs"/>
    <property type="match status" value="1"/>
</dbReference>
<dbReference type="CDD" id="cd00672">
    <property type="entry name" value="CysRS_core"/>
    <property type="match status" value="1"/>
</dbReference>
<dbReference type="InterPro" id="IPR024909">
    <property type="entry name" value="Cys-tRNA/MSH_ligase"/>
</dbReference>
<keyword evidence="7" id="KW-0436">Ligase</keyword>
<evidence type="ECO:0000256" key="7">
    <source>
        <dbReference type="ARBA" id="ARBA00022598"/>
    </source>
</evidence>
<dbReference type="EC" id="6.1.1.16" evidence="4"/>
<evidence type="ECO:0000256" key="4">
    <source>
        <dbReference type="ARBA" id="ARBA00012832"/>
    </source>
</evidence>
<dbReference type="SMART" id="SM00840">
    <property type="entry name" value="DALR_2"/>
    <property type="match status" value="1"/>
</dbReference>
<protein>
    <recommendedName>
        <fullName evidence="5">Cysteine--tRNA ligase</fullName>
        <ecNumber evidence="4">6.1.1.16</ecNumber>
    </recommendedName>
    <alternativeName>
        <fullName evidence="14">Cysteinyl-tRNA synthetase</fullName>
    </alternativeName>
</protein>
<dbReference type="Pfam" id="PF01406">
    <property type="entry name" value="tRNA-synt_1e"/>
    <property type="match status" value="1"/>
</dbReference>
<dbReference type="GO" id="GO:0046872">
    <property type="term" value="F:metal ion binding"/>
    <property type="evidence" value="ECO:0007669"/>
    <property type="project" value="UniProtKB-KW"/>
</dbReference>
<dbReference type="AlphaFoldDB" id="A0A381UI15"/>
<dbReference type="GO" id="GO:0005829">
    <property type="term" value="C:cytosol"/>
    <property type="evidence" value="ECO:0007669"/>
    <property type="project" value="TreeGrafter"/>
</dbReference>
<gene>
    <name evidence="17" type="ORF">METZ01_LOCUS79217</name>
</gene>
<name>A0A381UI15_9ZZZZ</name>
<evidence type="ECO:0000256" key="12">
    <source>
        <dbReference type="ARBA" id="ARBA00022917"/>
    </source>
</evidence>
<evidence type="ECO:0000256" key="2">
    <source>
        <dbReference type="ARBA" id="ARBA00004496"/>
    </source>
</evidence>